<sequence>MGKTATSVLLAGALVGVLSGCSSSGGTTGGGGAHGGSVGTGEDVSLQSKLTAPAAFDAAKGWEVEADWLPQGQPLPYAVSGKSGVVAYLDKTAQGYVLNVREAASGKLRSASKPWQGPKLTEAQGDEQSGKLSVPQIALIPGKDREYFAVWARGEARKDKLHEYKEVVSAAFYPADASGEDVSPSGAGMAEAPDGEFDRPSVFAGPGGLAVTSYGGDSIVVSPDGKVVDTSDAKVTLNGEAVDPDYLMSFPGPDGVATNGDEGGTGKGGFGVEGDWQSEKVTPPGAARTLKYDPVIDVVKDEPNGRIVGGVGDHLIANWAKKEVPTSDDISAVHDLATGAVQATAPCDTEGTEYDADVPSPKNLAEVQPAVSPNGRYLVKGGNIFDLKTGKGACTDKGEEAKKITLASVGDDGTAYGLAGEDTPRTPVAVSAATGAAEPLPEATTTPNALTKGAGVFATYAGTDTMRLIVLATKN</sequence>
<dbReference type="PROSITE" id="PS51257">
    <property type="entry name" value="PROKAR_LIPOPROTEIN"/>
    <property type="match status" value="1"/>
</dbReference>
<organism evidence="2 3">
    <name type="scientific">Streptomyces olivaceiscleroticus</name>
    <dbReference type="NCBI Taxonomy" id="68245"/>
    <lineage>
        <taxon>Bacteria</taxon>
        <taxon>Bacillati</taxon>
        <taxon>Actinomycetota</taxon>
        <taxon>Actinomycetes</taxon>
        <taxon>Kitasatosporales</taxon>
        <taxon>Streptomycetaceae</taxon>
        <taxon>Streptomyces</taxon>
    </lineage>
</organism>
<proteinExistence type="predicted"/>
<comment type="caution">
    <text evidence="2">The sequence shown here is derived from an EMBL/GenBank/DDBJ whole genome shotgun (WGS) entry which is preliminary data.</text>
</comment>
<protein>
    <submittedName>
        <fullName evidence="2">Uncharacterized protein</fullName>
    </submittedName>
</protein>
<name>A0ABP3JCS1_9ACTN</name>
<keyword evidence="3" id="KW-1185">Reference proteome</keyword>
<reference evidence="3" key="1">
    <citation type="journal article" date="2019" name="Int. J. Syst. Evol. Microbiol.">
        <title>The Global Catalogue of Microorganisms (GCM) 10K type strain sequencing project: providing services to taxonomists for standard genome sequencing and annotation.</title>
        <authorList>
            <consortium name="The Broad Institute Genomics Platform"/>
            <consortium name="The Broad Institute Genome Sequencing Center for Infectious Disease"/>
            <person name="Wu L."/>
            <person name="Ma J."/>
        </authorList>
    </citation>
    <scope>NUCLEOTIDE SEQUENCE [LARGE SCALE GENOMIC DNA]</scope>
    <source>
        <strain evidence="3">JCM 4805</strain>
    </source>
</reference>
<gene>
    <name evidence="2" type="ORF">GCM10010361_11560</name>
</gene>
<evidence type="ECO:0000256" key="1">
    <source>
        <dbReference type="SAM" id="MobiDB-lite"/>
    </source>
</evidence>
<accession>A0ABP3JCS1</accession>
<dbReference type="EMBL" id="BAAABY010000009">
    <property type="protein sequence ID" value="GAA0449216.1"/>
    <property type="molecule type" value="Genomic_DNA"/>
</dbReference>
<evidence type="ECO:0000313" key="3">
    <source>
        <dbReference type="Proteomes" id="UP001500909"/>
    </source>
</evidence>
<dbReference type="Proteomes" id="UP001500909">
    <property type="component" value="Unassembled WGS sequence"/>
</dbReference>
<feature type="region of interest" description="Disordered" evidence="1">
    <location>
        <begin position="109"/>
        <end position="129"/>
    </location>
</feature>
<evidence type="ECO:0000313" key="2">
    <source>
        <dbReference type="EMBL" id="GAA0449216.1"/>
    </source>
</evidence>